<dbReference type="SUPFAM" id="SSF110997">
    <property type="entry name" value="Sporulation related repeat"/>
    <property type="match status" value="1"/>
</dbReference>
<dbReference type="Pfam" id="PF05036">
    <property type="entry name" value="SPOR"/>
    <property type="match status" value="1"/>
</dbReference>
<dbReference type="InterPro" id="IPR036680">
    <property type="entry name" value="SPOR-like_sf"/>
</dbReference>
<organism evidence="1 2">
    <name type="scientific">Ectopseudomonas mendocina</name>
    <name type="common">Pseudomonas mendocina</name>
    <dbReference type="NCBI Taxonomy" id="300"/>
    <lineage>
        <taxon>Bacteria</taxon>
        <taxon>Pseudomonadati</taxon>
        <taxon>Pseudomonadota</taxon>
        <taxon>Gammaproteobacteria</taxon>
        <taxon>Pseudomonadales</taxon>
        <taxon>Pseudomonadaceae</taxon>
        <taxon>Ectopseudomonas</taxon>
    </lineage>
</organism>
<proteinExistence type="predicted"/>
<dbReference type="PROSITE" id="PS51724">
    <property type="entry name" value="SPOR"/>
    <property type="match status" value="1"/>
</dbReference>
<protein>
    <submittedName>
        <fullName evidence="1">Sporulation domain-containing protein</fullName>
    </submittedName>
</protein>
<evidence type="ECO:0000313" key="2">
    <source>
        <dbReference type="Proteomes" id="UP000254260"/>
    </source>
</evidence>
<evidence type="ECO:0000313" key="1">
    <source>
        <dbReference type="EMBL" id="SUD38361.1"/>
    </source>
</evidence>
<dbReference type="RefSeq" id="WP_041981073.1">
    <property type="nucleotide sequence ID" value="NZ_CBCRWL010000007.1"/>
</dbReference>
<dbReference type="Gene3D" id="3.30.70.1070">
    <property type="entry name" value="Sporulation related repeat"/>
    <property type="match status" value="1"/>
</dbReference>
<sequence>MRWILLLLLLLNAFYYVWHQQQAPLRAKEIAPADAYQAARKDIRLLSEAGAPNSRGEPSLPVEASPEAAVCLFLGSFEEEAGAKVVEQRLLSLDIQAEVRSVDAAAGVEYWVYLPPLASRQASLRQLRELQARRIDSYIITQGELANGISLGIFPRNDSASSVMQRLRDVGYEPQIRELSRAHRSFWVRVAPKSRRLADEFLLGRLAGDFAGLQHQLMPCEGVALLQ</sequence>
<dbReference type="AlphaFoldDB" id="A0A379IQK9"/>
<dbReference type="EMBL" id="UGUU01000001">
    <property type="protein sequence ID" value="SUD38361.1"/>
    <property type="molecule type" value="Genomic_DNA"/>
</dbReference>
<reference evidence="1 2" key="1">
    <citation type="submission" date="2018-06" db="EMBL/GenBank/DDBJ databases">
        <authorList>
            <consortium name="Pathogen Informatics"/>
            <person name="Doyle S."/>
        </authorList>
    </citation>
    <scope>NUCLEOTIDE SEQUENCE [LARGE SCALE GENOMIC DNA]</scope>
    <source>
        <strain evidence="1 2">NCTC10899</strain>
    </source>
</reference>
<dbReference type="Proteomes" id="UP000254260">
    <property type="component" value="Unassembled WGS sequence"/>
</dbReference>
<name>A0A379IQK9_ECTME</name>
<dbReference type="OrthoDB" id="6193567at2"/>
<dbReference type="InterPro" id="IPR007730">
    <property type="entry name" value="SPOR-like_dom"/>
</dbReference>
<gene>
    <name evidence="1" type="ORF">NCTC10899_01138</name>
</gene>
<accession>A0A379IQK9</accession>
<dbReference type="GO" id="GO:0042834">
    <property type="term" value="F:peptidoglycan binding"/>
    <property type="evidence" value="ECO:0007669"/>
    <property type="project" value="InterPro"/>
</dbReference>